<keyword evidence="2" id="KW-0012">Acyltransferase</keyword>
<keyword evidence="1" id="KW-0808">Transferase</keyword>
<dbReference type="Gene3D" id="3.30.559.10">
    <property type="entry name" value="Chloramphenicol acetyltransferase-like domain"/>
    <property type="match status" value="2"/>
</dbReference>
<protein>
    <submittedName>
        <fullName evidence="3">Uncharacterized protein</fullName>
    </submittedName>
</protein>
<gene>
    <name evidence="3" type="ORF">GIB67_026135</name>
</gene>
<sequence length="216" mass="24283">MLEIIYCDDDLVSFTVEKSNFSFNHICGNHLRDTNEFTPIATHLVPRSSTTEAVQYPVLVLRATLFLDSGICVGQTFNHVTADDPVHDKIVAIFIMDSQSIEKLKKWILRRTIKTNPYFILTSVGVTYAYILLTINKNDIVGEDGIVITAEMIGKAIKTTCNAVLDGAENLLDDFFSATTERLIGIFGSPKMGAYDVNFRWARPKRFEIVLSNEDH</sequence>
<comment type="caution">
    <text evidence="3">The sequence shown here is derived from an EMBL/GenBank/DDBJ whole genome shotgun (WGS) entry which is preliminary data.</text>
</comment>
<dbReference type="AlphaFoldDB" id="A0A7J7M321"/>
<dbReference type="GO" id="GO:0016747">
    <property type="term" value="F:acyltransferase activity, transferring groups other than amino-acyl groups"/>
    <property type="evidence" value="ECO:0007669"/>
    <property type="project" value="UniProtKB-ARBA"/>
</dbReference>
<evidence type="ECO:0000256" key="2">
    <source>
        <dbReference type="ARBA" id="ARBA00023315"/>
    </source>
</evidence>
<dbReference type="InterPro" id="IPR023213">
    <property type="entry name" value="CAT-like_dom_sf"/>
</dbReference>
<accession>A0A7J7M321</accession>
<dbReference type="PANTHER" id="PTHR31625">
    <property type="match status" value="1"/>
</dbReference>
<proteinExistence type="predicted"/>
<dbReference type="OrthoDB" id="1862401at2759"/>
<evidence type="ECO:0000256" key="1">
    <source>
        <dbReference type="ARBA" id="ARBA00022679"/>
    </source>
</evidence>
<organism evidence="3 4">
    <name type="scientific">Kingdonia uniflora</name>
    <dbReference type="NCBI Taxonomy" id="39325"/>
    <lineage>
        <taxon>Eukaryota</taxon>
        <taxon>Viridiplantae</taxon>
        <taxon>Streptophyta</taxon>
        <taxon>Embryophyta</taxon>
        <taxon>Tracheophyta</taxon>
        <taxon>Spermatophyta</taxon>
        <taxon>Magnoliopsida</taxon>
        <taxon>Ranunculales</taxon>
        <taxon>Circaeasteraceae</taxon>
        <taxon>Kingdonia</taxon>
    </lineage>
</organism>
<reference evidence="3 4" key="1">
    <citation type="journal article" date="2020" name="IScience">
        <title>Genome Sequencing of the Endangered Kingdonia uniflora (Circaeasteraceae, Ranunculales) Reveals Potential Mechanisms of Evolutionary Specialization.</title>
        <authorList>
            <person name="Sun Y."/>
            <person name="Deng T."/>
            <person name="Zhang A."/>
            <person name="Moore M.J."/>
            <person name="Landis J.B."/>
            <person name="Lin N."/>
            <person name="Zhang H."/>
            <person name="Zhang X."/>
            <person name="Huang J."/>
            <person name="Zhang X."/>
            <person name="Sun H."/>
            <person name="Wang H."/>
        </authorList>
    </citation>
    <scope>NUCLEOTIDE SEQUENCE [LARGE SCALE GENOMIC DNA]</scope>
    <source>
        <strain evidence="3">TB1705</strain>
        <tissue evidence="3">Leaf</tissue>
    </source>
</reference>
<keyword evidence="4" id="KW-1185">Reference proteome</keyword>
<evidence type="ECO:0000313" key="3">
    <source>
        <dbReference type="EMBL" id="KAF6149279.1"/>
    </source>
</evidence>
<name>A0A7J7M321_9MAGN</name>
<evidence type="ECO:0000313" key="4">
    <source>
        <dbReference type="Proteomes" id="UP000541444"/>
    </source>
</evidence>
<dbReference type="Proteomes" id="UP000541444">
    <property type="component" value="Unassembled WGS sequence"/>
</dbReference>
<dbReference type="InterPro" id="IPR051504">
    <property type="entry name" value="Plant_metabolite_acyltrans"/>
</dbReference>
<dbReference type="EMBL" id="JACGCM010001798">
    <property type="protein sequence ID" value="KAF6149279.1"/>
    <property type="molecule type" value="Genomic_DNA"/>
</dbReference>